<dbReference type="PANTHER" id="PTHR12187">
    <property type="entry name" value="AGAP000124-PA"/>
    <property type="match status" value="1"/>
</dbReference>
<sequence>MAVIDSVPNNEESRKEYMKNARQTFNSVLDALLQLTESLLDAQLLGLVLALKKSSDCQLYFHIQLRSDLVLSQAVTIVTTGLLALLEQGSAELPDWSINSPLVTVFSFLSCYGDERGMMEDAKECWASLHDRVLFKFLHATSSVASVCVPTNLSEPLRSGCTFSVYAVFWNLGINHEATFAQSIAGNSTLEQSINLAAVKALASYASALKNVSNTAEELVAELTTTVEANPTNKNISIFRLVMAVNVALHGIPVLCCKSGKDRTSMAITYEEGRIIRENCGVTAEQMGEMIVCLRREGVRRENCRKNIGKALYSFSPFQMNFIPKEFRPPSGTFAQGIAS</sequence>
<dbReference type="Proteomes" id="UP000242913">
    <property type="component" value="Unassembled WGS sequence"/>
</dbReference>
<dbReference type="PANTHER" id="PTHR12187:SF11">
    <property type="entry name" value="PHOSPHATIDYLINOSITOL-3,4-BISPHOSPHATE 4-PHOSPHATASE"/>
    <property type="match status" value="1"/>
</dbReference>
<dbReference type="InterPro" id="IPR039034">
    <property type="entry name" value="INPP4"/>
</dbReference>
<accession>A0A238BMM1</accession>
<dbReference type="OrthoDB" id="159395at2759"/>
<dbReference type="AlphaFoldDB" id="A0A238BMM1"/>
<evidence type="ECO:0000256" key="1">
    <source>
        <dbReference type="ARBA" id="ARBA00022801"/>
    </source>
</evidence>
<evidence type="ECO:0000313" key="4">
    <source>
        <dbReference type="Proteomes" id="UP000242913"/>
    </source>
</evidence>
<protein>
    <submittedName>
        <fullName evidence="3">Uncharacterized protein</fullName>
    </submittedName>
</protein>
<evidence type="ECO:0000256" key="2">
    <source>
        <dbReference type="ARBA" id="ARBA00023098"/>
    </source>
</evidence>
<keyword evidence="4" id="KW-1185">Reference proteome</keyword>
<dbReference type="GO" id="GO:0005737">
    <property type="term" value="C:cytoplasm"/>
    <property type="evidence" value="ECO:0007669"/>
    <property type="project" value="TreeGrafter"/>
</dbReference>
<dbReference type="EMBL" id="KZ270222">
    <property type="protein sequence ID" value="OZC06106.1"/>
    <property type="molecule type" value="Genomic_DNA"/>
</dbReference>
<keyword evidence="2" id="KW-0443">Lipid metabolism</keyword>
<reference evidence="3 4" key="1">
    <citation type="submission" date="2015-12" db="EMBL/GenBank/DDBJ databases">
        <title>Draft genome of the nematode, Onchocerca flexuosa.</title>
        <authorList>
            <person name="Mitreva M."/>
        </authorList>
    </citation>
    <scope>NUCLEOTIDE SEQUENCE [LARGE SCALE GENOMIC DNA]</scope>
    <source>
        <strain evidence="3">Red Deer</strain>
    </source>
</reference>
<dbReference type="GO" id="GO:0016316">
    <property type="term" value="F:phosphatidylinositol-3,4-bisphosphate 4-phosphatase activity"/>
    <property type="evidence" value="ECO:0007669"/>
    <property type="project" value="InterPro"/>
</dbReference>
<evidence type="ECO:0000313" key="3">
    <source>
        <dbReference type="EMBL" id="OZC06106.1"/>
    </source>
</evidence>
<proteinExistence type="predicted"/>
<name>A0A238BMM1_9BILA</name>
<keyword evidence="1" id="KW-0378">Hydrolase</keyword>
<gene>
    <name evidence="3" type="ORF">X798_06907</name>
</gene>
<organism evidence="3 4">
    <name type="scientific">Onchocerca flexuosa</name>
    <dbReference type="NCBI Taxonomy" id="387005"/>
    <lineage>
        <taxon>Eukaryota</taxon>
        <taxon>Metazoa</taxon>
        <taxon>Ecdysozoa</taxon>
        <taxon>Nematoda</taxon>
        <taxon>Chromadorea</taxon>
        <taxon>Rhabditida</taxon>
        <taxon>Spirurina</taxon>
        <taxon>Spiruromorpha</taxon>
        <taxon>Filarioidea</taxon>
        <taxon>Onchocercidae</taxon>
        <taxon>Onchocerca</taxon>
    </lineage>
</organism>